<keyword evidence="1" id="KW-0472">Membrane</keyword>
<proteinExistence type="predicted"/>
<gene>
    <name evidence="2" type="ORF">IB292_25945</name>
</gene>
<dbReference type="Proteomes" id="UP000726777">
    <property type="component" value="Unassembled WGS sequence"/>
</dbReference>
<accession>A0A9Q3YMD1</accession>
<keyword evidence="1" id="KW-0812">Transmembrane</keyword>
<keyword evidence="1" id="KW-1133">Transmembrane helix</keyword>
<evidence type="ECO:0000313" key="2">
    <source>
        <dbReference type="EMBL" id="MCC3808437.1"/>
    </source>
</evidence>
<feature type="transmembrane region" description="Helical" evidence="1">
    <location>
        <begin position="51"/>
        <end position="69"/>
    </location>
</feature>
<organism evidence="2 3">
    <name type="scientific">Vibrio parahaemolyticus</name>
    <dbReference type="NCBI Taxonomy" id="670"/>
    <lineage>
        <taxon>Bacteria</taxon>
        <taxon>Pseudomonadati</taxon>
        <taxon>Pseudomonadota</taxon>
        <taxon>Gammaproteobacteria</taxon>
        <taxon>Vibrionales</taxon>
        <taxon>Vibrionaceae</taxon>
        <taxon>Vibrio</taxon>
    </lineage>
</organism>
<comment type="caution">
    <text evidence="2">The sequence shown here is derived from an EMBL/GenBank/DDBJ whole genome shotgun (WGS) entry which is preliminary data.</text>
</comment>
<sequence length="125" mass="13605">MEEIIDQLVSQGYEISGSNSKIRVKIGGFAGKATISKNHYSSTFVVSSHTWIQLLSLTLIFSSIMSSLYSQWGQPELSGSVWFGLSVGIPVIVVGYVSAIISEIQLQPIRQVVRMANSRLSSPIA</sequence>
<evidence type="ECO:0000313" key="3">
    <source>
        <dbReference type="Proteomes" id="UP000726777"/>
    </source>
</evidence>
<name>A0A9Q3YMD1_VIBPH</name>
<dbReference type="EMBL" id="JACVHL010000053">
    <property type="protein sequence ID" value="MCC3808437.1"/>
    <property type="molecule type" value="Genomic_DNA"/>
</dbReference>
<dbReference type="AlphaFoldDB" id="A0A9Q3YMD1"/>
<reference evidence="2" key="1">
    <citation type="submission" date="2020-09" db="EMBL/GenBank/DDBJ databases">
        <title>Genome sequence of Vibrio parahaemolyticus isolates.</title>
        <authorList>
            <person name="Hammerl J.A."/>
            <person name="Strauch E."/>
        </authorList>
    </citation>
    <scope>NUCLEOTIDE SEQUENCE</scope>
    <source>
        <strain evidence="2">17-VB00146</strain>
    </source>
</reference>
<evidence type="ECO:0000256" key="1">
    <source>
        <dbReference type="SAM" id="Phobius"/>
    </source>
</evidence>
<dbReference type="RefSeq" id="WP_020840792.1">
    <property type="nucleotide sequence ID" value="NZ_CP064041.1"/>
</dbReference>
<feature type="transmembrane region" description="Helical" evidence="1">
    <location>
        <begin position="81"/>
        <end position="101"/>
    </location>
</feature>
<protein>
    <submittedName>
        <fullName evidence="2">Uncharacterized protein</fullName>
    </submittedName>
</protein>